<feature type="chain" id="PRO_5001829592" evidence="1">
    <location>
        <begin position="24"/>
        <end position="110"/>
    </location>
</feature>
<proteinExistence type="predicted"/>
<keyword evidence="3" id="KW-1185">Reference proteome</keyword>
<gene>
    <name evidence="2" type="ORF">X975_24461</name>
</gene>
<keyword evidence="1" id="KW-0732">Signal</keyword>
<sequence>MEDFPLIASIATSAILIFATAAAEEEKRKRIWTTNWVKRRKIHGPHNTQFQELRFEDRVEFRKYLRMLPCDLDFLLNLVSSKIKKQDRIMRSAISPSERLYVTSRLLAGG</sequence>
<evidence type="ECO:0000313" key="2">
    <source>
        <dbReference type="EMBL" id="KFM63711.1"/>
    </source>
</evidence>
<reference evidence="2 3" key="1">
    <citation type="submission" date="2013-11" db="EMBL/GenBank/DDBJ databases">
        <title>Genome sequencing of Stegodyphus mimosarum.</title>
        <authorList>
            <person name="Bechsgaard J."/>
        </authorList>
    </citation>
    <scope>NUCLEOTIDE SEQUENCE [LARGE SCALE GENOMIC DNA]</scope>
</reference>
<accession>A0A087TF22</accession>
<dbReference type="STRING" id="407821.A0A087TF22"/>
<evidence type="ECO:0000256" key="1">
    <source>
        <dbReference type="SAM" id="SignalP"/>
    </source>
</evidence>
<feature type="non-terminal residue" evidence="2">
    <location>
        <position position="110"/>
    </location>
</feature>
<dbReference type="Proteomes" id="UP000054359">
    <property type="component" value="Unassembled WGS sequence"/>
</dbReference>
<name>A0A087TF22_STEMI</name>
<evidence type="ECO:0000313" key="3">
    <source>
        <dbReference type="Proteomes" id="UP000054359"/>
    </source>
</evidence>
<organism evidence="2 3">
    <name type="scientific">Stegodyphus mimosarum</name>
    <name type="common">African social velvet spider</name>
    <dbReference type="NCBI Taxonomy" id="407821"/>
    <lineage>
        <taxon>Eukaryota</taxon>
        <taxon>Metazoa</taxon>
        <taxon>Ecdysozoa</taxon>
        <taxon>Arthropoda</taxon>
        <taxon>Chelicerata</taxon>
        <taxon>Arachnida</taxon>
        <taxon>Araneae</taxon>
        <taxon>Araneomorphae</taxon>
        <taxon>Entelegynae</taxon>
        <taxon>Eresoidea</taxon>
        <taxon>Eresidae</taxon>
        <taxon>Stegodyphus</taxon>
    </lineage>
</organism>
<protein>
    <submittedName>
        <fullName evidence="2">Uncharacterized protein</fullName>
    </submittedName>
</protein>
<dbReference type="EMBL" id="KK114930">
    <property type="protein sequence ID" value="KFM63711.1"/>
    <property type="molecule type" value="Genomic_DNA"/>
</dbReference>
<dbReference type="AlphaFoldDB" id="A0A087TF22"/>
<dbReference type="OrthoDB" id="8192237at2759"/>
<feature type="signal peptide" evidence="1">
    <location>
        <begin position="1"/>
        <end position="23"/>
    </location>
</feature>